<evidence type="ECO:0000256" key="1">
    <source>
        <dbReference type="ARBA" id="ARBA00005952"/>
    </source>
</evidence>
<dbReference type="InterPro" id="IPR035926">
    <property type="entry name" value="NusB-like_sf"/>
</dbReference>
<organism evidence="7 8">
    <name type="scientific">Wenyingzhuangia fucanilytica</name>
    <dbReference type="NCBI Taxonomy" id="1790137"/>
    <lineage>
        <taxon>Bacteria</taxon>
        <taxon>Pseudomonadati</taxon>
        <taxon>Bacteroidota</taxon>
        <taxon>Flavobacteriia</taxon>
        <taxon>Flavobacteriales</taxon>
        <taxon>Flavobacteriaceae</taxon>
        <taxon>Wenyingzhuangia</taxon>
    </lineage>
</organism>
<evidence type="ECO:0000256" key="2">
    <source>
        <dbReference type="ARBA" id="ARBA00022814"/>
    </source>
</evidence>
<name>A0A1B1Y414_9FLAO</name>
<dbReference type="STRING" id="1790137.AXE80_03990"/>
<protein>
    <submittedName>
        <fullName evidence="7">Antitermination protein NusB</fullName>
    </submittedName>
</protein>
<keyword evidence="8" id="KW-1185">Reference proteome</keyword>
<sequence length="312" mass="36759">MINRRHIRVKVMQSVYAMIHAKSDNIVKEEKFLRQSIDKMYDLYILSLDMLVRVNQIAETTLEVSKKKYFATKEELNPNRKFIDNKVIKSLKESVSLQNYIEENNLNNWYLDDKYVSIVYNNLLASDLYKNYMADEETTFKKDQKFAVKFFAEFVAPNEKLAEYFEGENISWVDDIPFVNTWVVKTLQELRAKDDFIIGRLYKNSDDEAFASDLFRKTVLNLPKFEEEIVDKTPNWETDRIADLDMILIKMAICEFLKFPSIPVKATINEYLEIAKDYSTEKSSTFINGVLDKIWKDFEVTNRLNKIGRGTL</sequence>
<evidence type="ECO:0000256" key="4">
    <source>
        <dbReference type="ARBA" id="ARBA00023015"/>
    </source>
</evidence>
<dbReference type="GO" id="GO:0031564">
    <property type="term" value="P:transcription antitermination"/>
    <property type="evidence" value="ECO:0007669"/>
    <property type="project" value="UniProtKB-KW"/>
</dbReference>
<dbReference type="GO" id="GO:0005829">
    <property type="term" value="C:cytosol"/>
    <property type="evidence" value="ECO:0007669"/>
    <property type="project" value="TreeGrafter"/>
</dbReference>
<keyword evidence="5" id="KW-0804">Transcription</keyword>
<keyword evidence="3" id="KW-0694">RNA-binding</keyword>
<dbReference type="SUPFAM" id="SSF48013">
    <property type="entry name" value="NusB-like"/>
    <property type="match status" value="1"/>
</dbReference>
<dbReference type="Gene3D" id="1.10.940.10">
    <property type="entry name" value="NusB-like"/>
    <property type="match status" value="1"/>
</dbReference>
<dbReference type="GO" id="GO:0006353">
    <property type="term" value="P:DNA-templated transcription termination"/>
    <property type="evidence" value="ECO:0007669"/>
    <property type="project" value="InterPro"/>
</dbReference>
<dbReference type="AlphaFoldDB" id="A0A1B1Y414"/>
<dbReference type="EMBL" id="CP014224">
    <property type="protein sequence ID" value="ANW95489.1"/>
    <property type="molecule type" value="Genomic_DNA"/>
</dbReference>
<evidence type="ECO:0000313" key="8">
    <source>
        <dbReference type="Proteomes" id="UP000092967"/>
    </source>
</evidence>
<gene>
    <name evidence="7" type="ORF">AXE80_03990</name>
</gene>
<dbReference type="PANTHER" id="PTHR11078:SF3">
    <property type="entry name" value="ANTITERMINATION NUSB DOMAIN-CONTAINING PROTEIN"/>
    <property type="match status" value="1"/>
</dbReference>
<dbReference type="InterPro" id="IPR011605">
    <property type="entry name" value="NusB_fam"/>
</dbReference>
<evidence type="ECO:0000259" key="6">
    <source>
        <dbReference type="Pfam" id="PF01029"/>
    </source>
</evidence>
<keyword evidence="2" id="KW-0889">Transcription antitermination</keyword>
<dbReference type="NCBIfam" id="TIGR01951">
    <property type="entry name" value="nusB"/>
    <property type="match status" value="1"/>
</dbReference>
<comment type="similarity">
    <text evidence="1">Belongs to the NusB family.</text>
</comment>
<dbReference type="Proteomes" id="UP000092967">
    <property type="component" value="Chromosome"/>
</dbReference>
<dbReference type="OrthoDB" id="9787568at2"/>
<evidence type="ECO:0000256" key="5">
    <source>
        <dbReference type="ARBA" id="ARBA00023163"/>
    </source>
</evidence>
<dbReference type="InterPro" id="IPR006027">
    <property type="entry name" value="NusB_RsmB_TIM44"/>
</dbReference>
<evidence type="ECO:0000313" key="7">
    <source>
        <dbReference type="EMBL" id="ANW95489.1"/>
    </source>
</evidence>
<dbReference type="GO" id="GO:0003723">
    <property type="term" value="F:RNA binding"/>
    <property type="evidence" value="ECO:0007669"/>
    <property type="project" value="UniProtKB-KW"/>
</dbReference>
<dbReference type="RefSeq" id="WP_068824670.1">
    <property type="nucleotide sequence ID" value="NZ_CP014224.1"/>
</dbReference>
<reference evidence="7 8" key="1">
    <citation type="submission" date="2016-02" db="EMBL/GenBank/DDBJ databases">
        <authorList>
            <person name="Wen L."/>
            <person name="He K."/>
            <person name="Yang H."/>
        </authorList>
    </citation>
    <scope>NUCLEOTIDE SEQUENCE [LARGE SCALE GENOMIC DNA]</scope>
    <source>
        <strain evidence="7 8">CZ1127</strain>
    </source>
</reference>
<accession>A0A1B1Y414</accession>
<keyword evidence="4" id="KW-0805">Transcription regulation</keyword>
<evidence type="ECO:0000256" key="3">
    <source>
        <dbReference type="ARBA" id="ARBA00022884"/>
    </source>
</evidence>
<feature type="domain" description="NusB/RsmB/TIM44" evidence="6">
    <location>
        <begin position="203"/>
        <end position="294"/>
    </location>
</feature>
<dbReference type="Pfam" id="PF01029">
    <property type="entry name" value="NusB"/>
    <property type="match status" value="1"/>
</dbReference>
<dbReference type="KEGG" id="wfu:AXE80_03990"/>
<dbReference type="PANTHER" id="PTHR11078">
    <property type="entry name" value="N UTILIZATION SUBSTANCE PROTEIN B-RELATED"/>
    <property type="match status" value="1"/>
</dbReference>
<proteinExistence type="inferred from homology"/>